<dbReference type="Ensembl" id="ENSCINT00000030865.1">
    <property type="protein sequence ID" value="ENSCINP00000033237.1"/>
    <property type="gene ID" value="ENSCING00000019606.1"/>
</dbReference>
<keyword evidence="3" id="KW-1185">Reference proteome</keyword>
<organism evidence="2 3">
    <name type="scientific">Ciona intestinalis</name>
    <name type="common">Transparent sea squirt</name>
    <name type="synonym">Ascidia intestinalis</name>
    <dbReference type="NCBI Taxonomy" id="7719"/>
    <lineage>
        <taxon>Eukaryota</taxon>
        <taxon>Metazoa</taxon>
        <taxon>Chordata</taxon>
        <taxon>Tunicata</taxon>
        <taxon>Ascidiacea</taxon>
        <taxon>Phlebobranchia</taxon>
        <taxon>Cionidae</taxon>
        <taxon>Ciona</taxon>
    </lineage>
</organism>
<reference evidence="2" key="3">
    <citation type="submission" date="2025-09" db="UniProtKB">
        <authorList>
            <consortium name="Ensembl"/>
        </authorList>
    </citation>
    <scope>IDENTIFICATION</scope>
</reference>
<dbReference type="HOGENOM" id="CLU_2404968_0_0_1"/>
<proteinExistence type="predicted"/>
<feature type="compositionally biased region" description="Basic residues" evidence="1">
    <location>
        <begin position="33"/>
        <end position="48"/>
    </location>
</feature>
<evidence type="ECO:0000313" key="3">
    <source>
        <dbReference type="Proteomes" id="UP000008144"/>
    </source>
</evidence>
<reference evidence="3" key="1">
    <citation type="journal article" date="2002" name="Science">
        <title>The draft genome of Ciona intestinalis: insights into chordate and vertebrate origins.</title>
        <authorList>
            <person name="Dehal P."/>
            <person name="Satou Y."/>
            <person name="Campbell R.K."/>
            <person name="Chapman J."/>
            <person name="Degnan B."/>
            <person name="De Tomaso A."/>
            <person name="Davidson B."/>
            <person name="Di Gregorio A."/>
            <person name="Gelpke M."/>
            <person name="Goodstein D.M."/>
            <person name="Harafuji N."/>
            <person name="Hastings K.E."/>
            <person name="Ho I."/>
            <person name="Hotta K."/>
            <person name="Huang W."/>
            <person name="Kawashima T."/>
            <person name="Lemaire P."/>
            <person name="Martinez D."/>
            <person name="Meinertzhagen I.A."/>
            <person name="Necula S."/>
            <person name="Nonaka M."/>
            <person name="Putnam N."/>
            <person name="Rash S."/>
            <person name="Saiga H."/>
            <person name="Satake M."/>
            <person name="Terry A."/>
            <person name="Yamada L."/>
            <person name="Wang H.G."/>
            <person name="Awazu S."/>
            <person name="Azumi K."/>
            <person name="Boore J."/>
            <person name="Branno M."/>
            <person name="Chin-Bow S."/>
            <person name="DeSantis R."/>
            <person name="Doyle S."/>
            <person name="Francino P."/>
            <person name="Keys D.N."/>
            <person name="Haga S."/>
            <person name="Hayashi H."/>
            <person name="Hino K."/>
            <person name="Imai K.S."/>
            <person name="Inaba K."/>
            <person name="Kano S."/>
            <person name="Kobayashi K."/>
            <person name="Kobayashi M."/>
            <person name="Lee B.I."/>
            <person name="Makabe K.W."/>
            <person name="Manohar C."/>
            <person name="Matassi G."/>
            <person name="Medina M."/>
            <person name="Mochizuki Y."/>
            <person name="Mount S."/>
            <person name="Morishita T."/>
            <person name="Miura S."/>
            <person name="Nakayama A."/>
            <person name="Nishizaka S."/>
            <person name="Nomoto H."/>
            <person name="Ohta F."/>
            <person name="Oishi K."/>
            <person name="Rigoutsos I."/>
            <person name="Sano M."/>
            <person name="Sasaki A."/>
            <person name="Sasakura Y."/>
            <person name="Shoguchi E."/>
            <person name="Shin-i T."/>
            <person name="Spagnuolo A."/>
            <person name="Stainier D."/>
            <person name="Suzuki M.M."/>
            <person name="Tassy O."/>
            <person name="Takatori N."/>
            <person name="Tokuoka M."/>
            <person name="Yagi K."/>
            <person name="Yoshizaki F."/>
            <person name="Wada S."/>
            <person name="Zhang C."/>
            <person name="Hyatt P.D."/>
            <person name="Larimer F."/>
            <person name="Detter C."/>
            <person name="Doggett N."/>
            <person name="Glavina T."/>
            <person name="Hawkins T."/>
            <person name="Richardson P."/>
            <person name="Lucas S."/>
            <person name="Kohara Y."/>
            <person name="Levine M."/>
            <person name="Satoh N."/>
            <person name="Rokhsar D.S."/>
        </authorList>
    </citation>
    <scope>NUCLEOTIDE SEQUENCE [LARGE SCALE GENOMIC DNA]</scope>
</reference>
<evidence type="ECO:0000313" key="2">
    <source>
        <dbReference type="Ensembl" id="ENSCINP00000033237.1"/>
    </source>
</evidence>
<dbReference type="Proteomes" id="UP000008144">
    <property type="component" value="Unassembled WGS sequence"/>
</dbReference>
<name>H2XUA3_CIOIN</name>
<sequence length="93" mass="10829">MFMLFKCRYKIRHVAKLIVQEAAKGQGPSRQTTKAKRRAGPYFKKSRRQQGQGPSHPPQPPNQISNKQLKKRIRNVNYKLSKLSINHREYGPT</sequence>
<dbReference type="InParanoid" id="H2XUA3"/>
<feature type="region of interest" description="Disordered" evidence="1">
    <location>
        <begin position="20"/>
        <end position="72"/>
    </location>
</feature>
<evidence type="ECO:0000256" key="1">
    <source>
        <dbReference type="SAM" id="MobiDB-lite"/>
    </source>
</evidence>
<reference evidence="2" key="2">
    <citation type="submission" date="2025-08" db="UniProtKB">
        <authorList>
            <consortium name="Ensembl"/>
        </authorList>
    </citation>
    <scope>IDENTIFICATION</scope>
</reference>
<accession>H2XUA3</accession>
<protein>
    <submittedName>
        <fullName evidence="2">Uncharacterized protein</fullName>
    </submittedName>
</protein>
<dbReference type="AlphaFoldDB" id="H2XUA3"/>